<keyword evidence="2" id="KW-1185">Reference proteome</keyword>
<reference evidence="1 2" key="1">
    <citation type="submission" date="2014-03" db="EMBL/GenBank/DDBJ databases">
        <title>Genome sequence of Bordetella hinzii.</title>
        <authorList>
            <person name="Register K."/>
            <person name="Harvill E."/>
            <person name="Goodfield L.L."/>
            <person name="Ivanov Y.V."/>
            <person name="Meyer J.A."/>
            <person name="Muse S.J."/>
            <person name="Jacobs N."/>
            <person name="Bendor L."/>
            <person name="Smallridge W.E."/>
            <person name="Brinkac L.M."/>
            <person name="Sanka R."/>
            <person name="Kim M."/>
            <person name="Losada L."/>
        </authorList>
    </citation>
    <scope>NUCLEOTIDE SEQUENCE [LARGE SCALE GENOMIC DNA]</scope>
    <source>
        <strain evidence="1 2">OH87 BAL007II</strain>
    </source>
</reference>
<evidence type="ECO:0000313" key="2">
    <source>
        <dbReference type="Proteomes" id="UP000025748"/>
    </source>
</evidence>
<organism evidence="1 2">
    <name type="scientific">Bordetella hinzii OH87 BAL007II</name>
    <dbReference type="NCBI Taxonomy" id="1331262"/>
    <lineage>
        <taxon>Bacteria</taxon>
        <taxon>Pseudomonadati</taxon>
        <taxon>Pseudomonadota</taxon>
        <taxon>Betaproteobacteria</taxon>
        <taxon>Burkholderiales</taxon>
        <taxon>Alcaligenaceae</taxon>
        <taxon>Bordetella</taxon>
    </lineage>
</organism>
<dbReference type="EMBL" id="JHEM01000017">
    <property type="protein sequence ID" value="KCB23891.1"/>
    <property type="molecule type" value="Genomic_DNA"/>
</dbReference>
<evidence type="ECO:0000313" key="1">
    <source>
        <dbReference type="EMBL" id="KCB23891.1"/>
    </source>
</evidence>
<proteinExistence type="predicted"/>
<comment type="caution">
    <text evidence="1">The sequence shown here is derived from an EMBL/GenBank/DDBJ whole genome shotgun (WGS) entry which is preliminary data.</text>
</comment>
<accession>A0ABR4R1G2</accession>
<sequence>MVCLPPRHGAACHGWCRGGAVLAVPARQRASGDVADALPVGGEAQARAVGQRQPAGLGLGQPVEDLLADLDGDGVVLDEAAMRQAGVQVHVVEGPGPAVGDGDVAGLGHAGDAQALCEAAGDGDIGLGDVQRPGAEEVREARGQALVLPAGQRHGRAPAQVGQGVGVVLRQGFFKKSDIAVGQARGQLAGVVGVQAAIGVYAQLDVLAHAGADRTHPRFVLAYQLGQGAGFVAPLQAMVAHGHFQAREAALHPLRGRFGQLFAIQEIEAKGGVDGHAVARAAQQAPQRQAQALGLQVPQGDVDGGHGVGGIAALPARREQPIEFFPQFLAVHGRFAPQRVGGDMLDGGGHDFFFGDGREAAAAQAAGGVDARQHAGQRAAFFAARHRHGDLDVQGDGGYLGDGHVRADVLHDCLRVGLSGVIGRPARRGQSRFSQTAFDFG</sequence>
<dbReference type="Proteomes" id="UP000025748">
    <property type="component" value="Unassembled WGS sequence"/>
</dbReference>
<name>A0ABR4R1G2_9BORD</name>
<gene>
    <name evidence="1" type="ORF">L544_3603</name>
</gene>
<protein>
    <submittedName>
        <fullName evidence="1">Uncharacterized protein</fullName>
    </submittedName>
</protein>